<feature type="domain" description="DUF6534" evidence="3">
    <location>
        <begin position="125"/>
        <end position="216"/>
    </location>
</feature>
<feature type="transmembrane region" description="Helical" evidence="2">
    <location>
        <begin position="70"/>
        <end position="92"/>
    </location>
</feature>
<accession>A0A8H5H301</accession>
<name>A0A8H5H301_9AGAR</name>
<evidence type="ECO:0000256" key="2">
    <source>
        <dbReference type="SAM" id="Phobius"/>
    </source>
</evidence>
<dbReference type="InterPro" id="IPR045339">
    <property type="entry name" value="DUF6534"/>
</dbReference>
<dbReference type="Proteomes" id="UP000518752">
    <property type="component" value="Unassembled WGS sequence"/>
</dbReference>
<dbReference type="PANTHER" id="PTHR40465:SF1">
    <property type="entry name" value="DUF6534 DOMAIN-CONTAINING PROTEIN"/>
    <property type="match status" value="1"/>
</dbReference>
<keyword evidence="5" id="KW-1185">Reference proteome</keyword>
<keyword evidence="2" id="KW-0812">Transmembrane</keyword>
<feature type="transmembrane region" description="Helical" evidence="2">
    <location>
        <begin position="112"/>
        <end position="138"/>
    </location>
</feature>
<comment type="caution">
    <text evidence="4">The sequence shown here is derived from an EMBL/GenBank/DDBJ whole genome shotgun (WGS) entry which is preliminary data.</text>
</comment>
<protein>
    <recommendedName>
        <fullName evidence="3">DUF6534 domain-containing protein</fullName>
    </recommendedName>
</protein>
<keyword evidence="2" id="KW-1133">Transmembrane helix</keyword>
<sequence>MWLIDLVHTICTSHGVYFYTVTHFGDEETLSTRFPLSIPLALLCHGIITMLVQSYFAYRIARFADNNHPYIIPAICTILMFCSLVSDVAVVATETASLYTGKSSIATYFGKMEWLIIIPLVLRNVVDVIISGTMVYYLRKQRSMSAYKNTIAVVDKLILWAIGGYLIRRTSRIHTRDHALNSFSDGPLQFVDAWMTLITVIPKIFSNAMLANMNSRIGLRQLQSTVVIGSEFGIHIANTDDAAVTRSMHFNEMQSTTTSDSNATHSRKSTTLPH</sequence>
<organism evidence="4 5">
    <name type="scientific">Collybiopsis confluens</name>
    <dbReference type="NCBI Taxonomy" id="2823264"/>
    <lineage>
        <taxon>Eukaryota</taxon>
        <taxon>Fungi</taxon>
        <taxon>Dikarya</taxon>
        <taxon>Basidiomycota</taxon>
        <taxon>Agaricomycotina</taxon>
        <taxon>Agaricomycetes</taxon>
        <taxon>Agaricomycetidae</taxon>
        <taxon>Agaricales</taxon>
        <taxon>Marasmiineae</taxon>
        <taxon>Omphalotaceae</taxon>
        <taxon>Collybiopsis</taxon>
    </lineage>
</organism>
<dbReference type="EMBL" id="JAACJN010000093">
    <property type="protein sequence ID" value="KAF5376006.1"/>
    <property type="molecule type" value="Genomic_DNA"/>
</dbReference>
<gene>
    <name evidence="4" type="ORF">D9757_008814</name>
</gene>
<evidence type="ECO:0000313" key="4">
    <source>
        <dbReference type="EMBL" id="KAF5376006.1"/>
    </source>
</evidence>
<evidence type="ECO:0000313" key="5">
    <source>
        <dbReference type="Proteomes" id="UP000518752"/>
    </source>
</evidence>
<feature type="transmembrane region" description="Helical" evidence="2">
    <location>
        <begin position="36"/>
        <end position="58"/>
    </location>
</feature>
<evidence type="ECO:0000259" key="3">
    <source>
        <dbReference type="Pfam" id="PF20152"/>
    </source>
</evidence>
<dbReference type="Pfam" id="PF20152">
    <property type="entry name" value="DUF6534"/>
    <property type="match status" value="1"/>
</dbReference>
<dbReference type="PANTHER" id="PTHR40465">
    <property type="entry name" value="CHROMOSOME 1, WHOLE GENOME SHOTGUN SEQUENCE"/>
    <property type="match status" value="1"/>
</dbReference>
<feature type="region of interest" description="Disordered" evidence="1">
    <location>
        <begin position="253"/>
        <end position="274"/>
    </location>
</feature>
<reference evidence="4 5" key="1">
    <citation type="journal article" date="2020" name="ISME J.">
        <title>Uncovering the hidden diversity of litter-decomposition mechanisms in mushroom-forming fungi.</title>
        <authorList>
            <person name="Floudas D."/>
            <person name="Bentzer J."/>
            <person name="Ahren D."/>
            <person name="Johansson T."/>
            <person name="Persson P."/>
            <person name="Tunlid A."/>
        </authorList>
    </citation>
    <scope>NUCLEOTIDE SEQUENCE [LARGE SCALE GENOMIC DNA]</scope>
    <source>
        <strain evidence="4 5">CBS 406.79</strain>
    </source>
</reference>
<dbReference type="OrthoDB" id="2535105at2759"/>
<keyword evidence="2" id="KW-0472">Membrane</keyword>
<evidence type="ECO:0000256" key="1">
    <source>
        <dbReference type="SAM" id="MobiDB-lite"/>
    </source>
</evidence>
<proteinExistence type="predicted"/>
<dbReference type="AlphaFoldDB" id="A0A8H5H301"/>